<dbReference type="InterPro" id="IPR040255">
    <property type="entry name" value="Non-specific_endonuclease"/>
</dbReference>
<sequence length="453" mass="47255">MKAHLSSRLLYIIAAALIVVSCRKDQAPTPIANKDKTVAATTAATTTTLSESFESGTKTAYATGNVTLSSGSWSFDDALIGILSTDAKNGSQSARIRNTGSLTMNFDATGGATTITIAHAVFGSDGSSTWQLWISTNGGSSYSQVGSTVTSSSTTLSTATFTVNVTGSYRLSIRKASGGTNRINIDDVVVTTGSSTGGGGTGTTGDNSHLLLGNPSGAVASSVYTTNYLYNATYYIESYNSVRGTPNWVSWHLNSADIGSTSRQDDFRANTALPSGWYQVDATSYSGSGFDRGHNCPSGDRTSSVAANSSTFLMTNMIPQAPNNNQVTWEGFESYIRTLVSAGNECYIIMGSYGTGGTGSNGTVSTIDGVHVTVPGNIWKVVVVLSNGNGDLSRITTSTRVIAINTPNNNSIGSDWKSYRTSVDAIESATGYDLLSAVSTTIQATIEAKVDNQ</sequence>
<dbReference type="AlphaFoldDB" id="A0A3E1P956"/>
<proteinExistence type="predicted"/>
<feature type="domain" description="ENPP1-3/EXOG-like endonuclease/phosphodiesterase" evidence="3">
    <location>
        <begin position="232"/>
        <end position="441"/>
    </location>
</feature>
<dbReference type="PANTHER" id="PTHR13966">
    <property type="entry name" value="ENDONUCLEASE RELATED"/>
    <property type="match status" value="1"/>
</dbReference>
<dbReference type="GO" id="GO:0046872">
    <property type="term" value="F:metal ion binding"/>
    <property type="evidence" value="ECO:0007669"/>
    <property type="project" value="UniProtKB-KW"/>
</dbReference>
<dbReference type="InterPro" id="IPR001604">
    <property type="entry name" value="Endo_G_ENPP1-like_dom"/>
</dbReference>
<protein>
    <submittedName>
        <fullName evidence="5">DNA/RNA non-specific endonuclease</fullName>
    </submittedName>
</protein>
<keyword evidence="5" id="KW-0540">Nuclease</keyword>
<comment type="caution">
    <text evidence="5">The sequence shown here is derived from an EMBL/GenBank/DDBJ whole genome shotgun (WGS) entry which is preliminary data.</text>
</comment>
<dbReference type="GO" id="GO:0016787">
    <property type="term" value="F:hydrolase activity"/>
    <property type="evidence" value="ECO:0007669"/>
    <property type="project" value="InterPro"/>
</dbReference>
<feature type="active site" description="Proton acceptor" evidence="1">
    <location>
        <position position="294"/>
    </location>
</feature>
<evidence type="ECO:0000313" key="6">
    <source>
        <dbReference type="Proteomes" id="UP000261174"/>
    </source>
</evidence>
<feature type="domain" description="DNA/RNA non-specific endonuclease/pyrophosphatase/phosphodiesterase" evidence="4">
    <location>
        <begin position="231"/>
        <end position="441"/>
    </location>
</feature>
<keyword evidence="5" id="KW-0255">Endonuclease</keyword>
<keyword evidence="5" id="KW-0378">Hydrolase</keyword>
<dbReference type="PROSITE" id="PS51257">
    <property type="entry name" value="PROKAR_LIPOPROTEIN"/>
    <property type="match status" value="1"/>
</dbReference>
<evidence type="ECO:0000259" key="3">
    <source>
        <dbReference type="SMART" id="SM00477"/>
    </source>
</evidence>
<keyword evidence="2" id="KW-0479">Metal-binding</keyword>
<dbReference type="CDD" id="cd00091">
    <property type="entry name" value="NUC"/>
    <property type="match status" value="1"/>
</dbReference>
<keyword evidence="6" id="KW-1185">Reference proteome</keyword>
<evidence type="ECO:0000259" key="4">
    <source>
        <dbReference type="SMART" id="SM00892"/>
    </source>
</evidence>
<dbReference type="InterPro" id="IPR044929">
    <property type="entry name" value="DNA/RNA_non-sp_Endonuclease_sf"/>
</dbReference>
<dbReference type="SUPFAM" id="SSF54060">
    <property type="entry name" value="His-Me finger endonucleases"/>
    <property type="match status" value="1"/>
</dbReference>
<dbReference type="GO" id="GO:0003676">
    <property type="term" value="F:nucleic acid binding"/>
    <property type="evidence" value="ECO:0007669"/>
    <property type="project" value="InterPro"/>
</dbReference>
<dbReference type="EMBL" id="QTJV01000001">
    <property type="protein sequence ID" value="RFM36726.1"/>
    <property type="molecule type" value="Genomic_DNA"/>
</dbReference>
<dbReference type="InterPro" id="IPR020821">
    <property type="entry name" value="ENPP1-3/EXOG-like_nuc-like"/>
</dbReference>
<dbReference type="Gene3D" id="3.40.570.10">
    <property type="entry name" value="Extracellular Endonuclease, subunit A"/>
    <property type="match status" value="1"/>
</dbReference>
<dbReference type="PANTHER" id="PTHR13966:SF5">
    <property type="entry name" value="ENDONUCLEASE G, MITOCHONDRIAL"/>
    <property type="match status" value="1"/>
</dbReference>
<dbReference type="SMART" id="SM00892">
    <property type="entry name" value="Endonuclease_NS"/>
    <property type="match status" value="1"/>
</dbReference>
<name>A0A3E1P956_9BACT</name>
<reference evidence="5 6" key="1">
    <citation type="submission" date="2018-08" db="EMBL/GenBank/DDBJ databases">
        <title>Chitinophaga sp. K20C18050901, a novel bacterium isolated from forest soil.</title>
        <authorList>
            <person name="Wang C."/>
        </authorList>
    </citation>
    <scope>NUCLEOTIDE SEQUENCE [LARGE SCALE GENOMIC DNA]</scope>
    <source>
        <strain evidence="5 6">K20C18050901</strain>
    </source>
</reference>
<dbReference type="RefSeq" id="WP_116852046.1">
    <property type="nucleotide sequence ID" value="NZ_QTJV01000001.1"/>
</dbReference>
<dbReference type="OrthoDB" id="9811262at2"/>
<dbReference type="GO" id="GO:0004519">
    <property type="term" value="F:endonuclease activity"/>
    <property type="evidence" value="ECO:0007669"/>
    <property type="project" value="UniProtKB-KW"/>
</dbReference>
<dbReference type="Pfam" id="PF01223">
    <property type="entry name" value="Endonuclease_NS"/>
    <property type="match status" value="1"/>
</dbReference>
<evidence type="ECO:0000313" key="5">
    <source>
        <dbReference type="EMBL" id="RFM36726.1"/>
    </source>
</evidence>
<dbReference type="InterPro" id="IPR044925">
    <property type="entry name" value="His-Me_finger_sf"/>
</dbReference>
<feature type="binding site" evidence="2">
    <location>
        <position position="325"/>
    </location>
    <ligand>
        <name>Mg(2+)</name>
        <dbReference type="ChEBI" id="CHEBI:18420"/>
        <note>catalytic</note>
    </ligand>
</feature>
<dbReference type="SMART" id="SM00477">
    <property type="entry name" value="NUC"/>
    <property type="match status" value="1"/>
</dbReference>
<evidence type="ECO:0000256" key="2">
    <source>
        <dbReference type="PIRSR" id="PIRSR640255-2"/>
    </source>
</evidence>
<gene>
    <name evidence="5" type="ORF">DXN04_04280</name>
</gene>
<dbReference type="Proteomes" id="UP000261174">
    <property type="component" value="Unassembled WGS sequence"/>
</dbReference>
<accession>A0A3E1P956</accession>
<evidence type="ECO:0000256" key="1">
    <source>
        <dbReference type="PIRSR" id="PIRSR640255-1"/>
    </source>
</evidence>
<organism evidence="5 6">
    <name type="scientific">Chitinophaga silvisoli</name>
    <dbReference type="NCBI Taxonomy" id="2291814"/>
    <lineage>
        <taxon>Bacteria</taxon>
        <taxon>Pseudomonadati</taxon>
        <taxon>Bacteroidota</taxon>
        <taxon>Chitinophagia</taxon>
        <taxon>Chitinophagales</taxon>
        <taxon>Chitinophagaceae</taxon>
        <taxon>Chitinophaga</taxon>
    </lineage>
</organism>